<accession>A0A0N1I1S5</accession>
<dbReference type="VEuPathDB" id="TriTrypDB:Lsey_0383_0070"/>
<keyword evidence="3" id="KW-1185">Reference proteome</keyword>
<feature type="region of interest" description="Disordered" evidence="1">
    <location>
        <begin position="204"/>
        <end position="280"/>
    </location>
</feature>
<feature type="region of interest" description="Disordered" evidence="1">
    <location>
        <begin position="1"/>
        <end position="23"/>
    </location>
</feature>
<dbReference type="Proteomes" id="UP000038009">
    <property type="component" value="Unassembled WGS sequence"/>
</dbReference>
<evidence type="ECO:0000313" key="3">
    <source>
        <dbReference type="Proteomes" id="UP000038009"/>
    </source>
</evidence>
<dbReference type="PANTHER" id="PTHR37028:SF8">
    <property type="entry name" value="200 KDA ANTIGEN P200"/>
    <property type="match status" value="1"/>
</dbReference>
<gene>
    <name evidence="2" type="ORF">ABL78_7568</name>
</gene>
<proteinExistence type="predicted"/>
<protein>
    <submittedName>
        <fullName evidence="2">Uncharacterized protein</fullName>
    </submittedName>
</protein>
<evidence type="ECO:0000256" key="1">
    <source>
        <dbReference type="SAM" id="MobiDB-lite"/>
    </source>
</evidence>
<evidence type="ECO:0000313" key="2">
    <source>
        <dbReference type="EMBL" id="KPI83401.1"/>
    </source>
</evidence>
<name>A0A0N1I1S5_LEPSE</name>
<comment type="caution">
    <text evidence="2">The sequence shown here is derived from an EMBL/GenBank/DDBJ whole genome shotgun (WGS) entry which is preliminary data.</text>
</comment>
<dbReference type="OMA" id="MRECTFH"/>
<organism evidence="2 3">
    <name type="scientific">Leptomonas seymouri</name>
    <dbReference type="NCBI Taxonomy" id="5684"/>
    <lineage>
        <taxon>Eukaryota</taxon>
        <taxon>Discoba</taxon>
        <taxon>Euglenozoa</taxon>
        <taxon>Kinetoplastea</taxon>
        <taxon>Metakinetoplastina</taxon>
        <taxon>Trypanosomatida</taxon>
        <taxon>Trypanosomatidae</taxon>
        <taxon>Leishmaniinae</taxon>
        <taxon>Leptomonas</taxon>
    </lineage>
</organism>
<sequence length="458" mass="50969">MRPSFRLGGSVAAPHPLPDSDSDPCVVCELSPVQPLRPSHGNSPPVEERLLHYGRLYDEKRRLSQAIRRREEAAALAEATRQPSPLPSRRLFAPTPSVHALAEVSRRHRADRLSAYLSEREADQTRRPSILPASRDMAAVLRQREKWEGLSVGEILHARQRIHEERMEQKRREVAANLPFKPAVSVHTKRLKVSGPVVERLYAPRPATATTSSSKKEKNGSALTDVTNRDHSQTSVKPTPASAATYRRLYDDAVSRRTRNVAQNDSERDHSSARRPHIDPVSALIASQSGDTAIARLLRPKALPDPTRHVNPEETFAPRIGRTTTPQPSRSSLPLRSGMWLRRRRDRLRHVAEERHEAEMRECTFHPCTNRGPVTSSPWGTSDDADTPLSSSADLIESAEELLSHIHLEEAPLCGGHPQQGTSQHWAGVLSSTLPCGLLDLLEAVEPTSIDVHRPSFP</sequence>
<dbReference type="PANTHER" id="PTHR37028">
    <property type="entry name" value="UNNAMED PRODUCT-RELATED"/>
    <property type="match status" value="1"/>
</dbReference>
<reference evidence="2 3" key="1">
    <citation type="journal article" date="2015" name="PLoS Pathog.">
        <title>Leptomonas seymouri: Adaptations to the Dixenous Life Cycle Analyzed by Genome Sequencing, Transcriptome Profiling and Co-infection with Leishmania donovani.</title>
        <authorList>
            <person name="Kraeva N."/>
            <person name="Butenko A."/>
            <person name="Hlavacova J."/>
            <person name="Kostygov A."/>
            <person name="Myskova J."/>
            <person name="Grybchuk D."/>
            <person name="Lestinova T."/>
            <person name="Votypka J."/>
            <person name="Volf P."/>
            <person name="Opperdoes F."/>
            <person name="Flegontov P."/>
            <person name="Lukes J."/>
            <person name="Yurchenko V."/>
        </authorList>
    </citation>
    <scope>NUCLEOTIDE SEQUENCE [LARGE SCALE GENOMIC DNA]</scope>
    <source>
        <strain evidence="2 3">ATCC 30220</strain>
    </source>
</reference>
<dbReference type="EMBL" id="LJSK01000383">
    <property type="protein sequence ID" value="KPI83401.1"/>
    <property type="molecule type" value="Genomic_DNA"/>
</dbReference>
<dbReference type="AlphaFoldDB" id="A0A0N1I1S5"/>
<feature type="compositionally biased region" description="Basic and acidic residues" evidence="1">
    <location>
        <begin position="265"/>
        <end position="278"/>
    </location>
</feature>
<dbReference type="OrthoDB" id="272969at2759"/>